<dbReference type="FunFam" id="3.40.50.150:FF:000009">
    <property type="entry name" value="23S rRNA (Uracil(1939)-C(5))-methyltransferase RlmD"/>
    <property type="match status" value="1"/>
</dbReference>
<dbReference type="FunFam" id="2.40.50.1070:FF:000003">
    <property type="entry name" value="23S rRNA (Uracil-5-)-methyltransferase RumA"/>
    <property type="match status" value="1"/>
</dbReference>
<dbReference type="InterPro" id="IPR002792">
    <property type="entry name" value="TRAM_dom"/>
</dbReference>
<dbReference type="NCBIfam" id="TIGR00479">
    <property type="entry name" value="rumA"/>
    <property type="match status" value="1"/>
</dbReference>
<feature type="active site" evidence="5">
    <location>
        <position position="408"/>
    </location>
</feature>
<dbReference type="PROSITE" id="PS51687">
    <property type="entry name" value="SAM_MT_RNA_M5U"/>
    <property type="match status" value="1"/>
</dbReference>
<evidence type="ECO:0000256" key="3">
    <source>
        <dbReference type="ARBA" id="ARBA00022691"/>
    </source>
</evidence>
<feature type="domain" description="TRAM" evidence="6">
    <location>
        <begin position="1"/>
        <end position="59"/>
    </location>
</feature>
<dbReference type="InterPro" id="IPR029063">
    <property type="entry name" value="SAM-dependent_MTases_sf"/>
</dbReference>
<dbReference type="InterPro" id="IPR012340">
    <property type="entry name" value="NA-bd_OB-fold"/>
</dbReference>
<evidence type="ECO:0000256" key="4">
    <source>
        <dbReference type="PROSITE-ProRule" id="PRU01024"/>
    </source>
</evidence>
<evidence type="ECO:0000256" key="1">
    <source>
        <dbReference type="ARBA" id="ARBA00022603"/>
    </source>
</evidence>
<dbReference type="RefSeq" id="WP_248051610.1">
    <property type="nucleotide sequence ID" value="NZ_CP118735.1"/>
</dbReference>
<dbReference type="Pfam" id="PF05958">
    <property type="entry name" value="tRNA_U5-meth_tr"/>
    <property type="match status" value="1"/>
</dbReference>
<keyword evidence="2 4" id="KW-0808">Transferase</keyword>
<dbReference type="SUPFAM" id="SSF50249">
    <property type="entry name" value="Nucleic acid-binding proteins"/>
    <property type="match status" value="1"/>
</dbReference>
<dbReference type="GO" id="GO:0070041">
    <property type="term" value="F:rRNA (uridine-C5-)-methyltransferase activity"/>
    <property type="evidence" value="ECO:0007669"/>
    <property type="project" value="TreeGrafter"/>
</dbReference>
<comment type="similarity">
    <text evidence="4">Belongs to the class I-like SAM-binding methyltransferase superfamily. RNA M5U methyltransferase family.</text>
</comment>
<dbReference type="Gene3D" id="2.40.50.1070">
    <property type="match status" value="1"/>
</dbReference>
<dbReference type="Gene3D" id="3.40.50.150">
    <property type="entry name" value="Vaccinia Virus protein VP39"/>
    <property type="match status" value="1"/>
</dbReference>
<dbReference type="GO" id="GO:0070475">
    <property type="term" value="P:rRNA base methylation"/>
    <property type="evidence" value="ECO:0007669"/>
    <property type="project" value="TreeGrafter"/>
</dbReference>
<dbReference type="InterPro" id="IPR030390">
    <property type="entry name" value="MeTrfase_TrmA_AS"/>
</dbReference>
<evidence type="ECO:0000256" key="5">
    <source>
        <dbReference type="PROSITE-ProRule" id="PRU10015"/>
    </source>
</evidence>
<feature type="binding site" evidence="4">
    <location>
        <position position="333"/>
    </location>
    <ligand>
        <name>S-adenosyl-L-methionine</name>
        <dbReference type="ChEBI" id="CHEBI:59789"/>
    </ligand>
</feature>
<dbReference type="SUPFAM" id="SSF53335">
    <property type="entry name" value="S-adenosyl-L-methionine-dependent methyltransferases"/>
    <property type="match status" value="1"/>
</dbReference>
<organism evidence="7">
    <name type="scientific">Streptococcus iners</name>
    <dbReference type="NCBI Taxonomy" id="3028084"/>
    <lineage>
        <taxon>Bacteria</taxon>
        <taxon>Bacillati</taxon>
        <taxon>Bacillota</taxon>
        <taxon>Bacilli</taxon>
        <taxon>Lactobacillales</taxon>
        <taxon>Streptococcaceae</taxon>
        <taxon>Streptococcus</taxon>
    </lineage>
</organism>
<dbReference type="PANTHER" id="PTHR11061">
    <property type="entry name" value="RNA M5U METHYLTRANSFERASE"/>
    <property type="match status" value="1"/>
</dbReference>
<accession>A0AA96VL89</accession>
<feature type="binding site" evidence="4">
    <location>
        <position position="312"/>
    </location>
    <ligand>
        <name>S-adenosyl-L-methionine</name>
        <dbReference type="ChEBI" id="CHEBI:59789"/>
    </ligand>
</feature>
<keyword evidence="1 4" id="KW-0489">Methyltransferase</keyword>
<proteinExistence type="inferred from homology"/>
<protein>
    <submittedName>
        <fullName evidence="7">23S rRNA (Uracil(1939)-C(5))-methyltransferase RlmD</fullName>
        <ecNumber evidence="7">2.1.1.190</ecNumber>
    </submittedName>
</protein>
<evidence type="ECO:0000256" key="2">
    <source>
        <dbReference type="ARBA" id="ARBA00022679"/>
    </source>
</evidence>
<reference evidence="7" key="1">
    <citation type="submission" date="2023-02" db="EMBL/GenBank/DDBJ databases">
        <title>Streptococcus sp. Genome Sequencing and Assembly.</title>
        <authorList>
            <person name="Shore S.M."/>
            <person name="Nicholson T.L."/>
        </authorList>
    </citation>
    <scope>NUCLEOTIDE SEQUENCE</scope>
    <source>
        <strain evidence="7">29887</strain>
    </source>
</reference>
<keyword evidence="3 4" id="KW-0949">S-adenosyl-L-methionine</keyword>
<feature type="binding site" evidence="4">
    <location>
        <position position="283"/>
    </location>
    <ligand>
        <name>S-adenosyl-L-methionine</name>
        <dbReference type="ChEBI" id="CHEBI:59789"/>
    </ligand>
</feature>
<dbReference type="AlphaFoldDB" id="A0AA96VL89"/>
<name>A0AA96VL89_9STRE</name>
<dbReference type="PROSITE" id="PS01230">
    <property type="entry name" value="TRMA_1"/>
    <property type="match status" value="1"/>
</dbReference>
<evidence type="ECO:0000259" key="6">
    <source>
        <dbReference type="PROSITE" id="PS50926"/>
    </source>
</evidence>
<dbReference type="KEGG" id="sins:PW252_04570"/>
<dbReference type="PROSITE" id="PS50926">
    <property type="entry name" value="TRAM"/>
    <property type="match status" value="1"/>
</dbReference>
<dbReference type="InterPro" id="IPR010280">
    <property type="entry name" value="U5_MeTrfase_fam"/>
</dbReference>
<dbReference type="Pfam" id="PF01938">
    <property type="entry name" value="TRAM"/>
    <property type="match status" value="1"/>
</dbReference>
<sequence length="548" mass="61838">MLKKNDVVEVEIVDLTHEGQGVAKLDGFVFFVDNALPGEKVFMRVLKLKKNIGFGKVEEWQSYSPDRNQDLDLTYLRTGIADLGHLNYPAQLAFKKKQVETSLRKIAGISEIVVESTLGMDSPLAYRNKAAVPVRRVNGQLETGFFRKNSHDLVPIEDFYIQDKEIDSLILATRDLLRKLDLKPYDEKEQTGLVRNIVVRRGHYSGQLMLILVTTRPKIFRVETLIERLISQFPNLVSIIQNINDQNTNAIFGQDFRLLHGSETIVDSMLGNEFEISAPSFYQVNTEMAEKLYQTAIDFADLSADDVVIDAYSGIGTIGLSFAKQVKHVYGVEVVEKAVLDSQKNAVRNGIDNVTYVCDSAESAMKKWVSDGIKPTVIFVDPPRKGLTESFIKASSSVEPEKIVYISCNVATMARDIKLYEELGYKLTKVRPVDLFPNTHHVETVALLSKLNVDKHISVEVELDELDLTSAESKATYAQIKEYILEKFGLKVSALYIAQIKKKCGIELRENYNKSKKEKQVIPQCTPEKEEAIMDALRHFTERTTSKA</sequence>
<evidence type="ECO:0000313" key="7">
    <source>
        <dbReference type="EMBL" id="WNY51925.1"/>
    </source>
</evidence>
<dbReference type="EC" id="2.1.1.190" evidence="7"/>
<dbReference type="Gene3D" id="2.40.50.140">
    <property type="entry name" value="Nucleic acid-binding proteins"/>
    <property type="match status" value="1"/>
</dbReference>
<dbReference type="EMBL" id="CP118735">
    <property type="protein sequence ID" value="WNY51925.1"/>
    <property type="molecule type" value="Genomic_DNA"/>
</dbReference>
<feature type="active site" description="Nucleophile" evidence="4">
    <location>
        <position position="408"/>
    </location>
</feature>
<dbReference type="PANTHER" id="PTHR11061:SF30">
    <property type="entry name" value="TRNA (URACIL(54)-C(5))-METHYLTRANSFERASE"/>
    <property type="match status" value="1"/>
</dbReference>
<feature type="binding site" evidence="4">
    <location>
        <position position="381"/>
    </location>
    <ligand>
        <name>S-adenosyl-L-methionine</name>
        <dbReference type="ChEBI" id="CHEBI:59789"/>
    </ligand>
</feature>
<dbReference type="CDD" id="cd02440">
    <property type="entry name" value="AdoMet_MTases"/>
    <property type="match status" value="1"/>
</dbReference>
<gene>
    <name evidence="7" type="primary">rlmD</name>
    <name evidence="7" type="ORF">PW252_04570</name>
</gene>